<dbReference type="InParanoid" id="A0A194WXS8"/>
<dbReference type="RefSeq" id="XP_018066839.1">
    <property type="nucleotide sequence ID" value="XM_018205844.1"/>
</dbReference>
<keyword evidence="1" id="KW-0812">Transmembrane</keyword>
<evidence type="ECO:0000313" key="3">
    <source>
        <dbReference type="Proteomes" id="UP000070700"/>
    </source>
</evidence>
<organism evidence="2 3">
    <name type="scientific">Mollisia scopiformis</name>
    <name type="common">Conifer needle endophyte fungus</name>
    <name type="synonym">Phialocephala scopiformis</name>
    <dbReference type="NCBI Taxonomy" id="149040"/>
    <lineage>
        <taxon>Eukaryota</taxon>
        <taxon>Fungi</taxon>
        <taxon>Dikarya</taxon>
        <taxon>Ascomycota</taxon>
        <taxon>Pezizomycotina</taxon>
        <taxon>Leotiomycetes</taxon>
        <taxon>Helotiales</taxon>
        <taxon>Mollisiaceae</taxon>
        <taxon>Mollisia</taxon>
    </lineage>
</organism>
<dbReference type="Proteomes" id="UP000070700">
    <property type="component" value="Unassembled WGS sequence"/>
</dbReference>
<sequence length="86" mass="9905">MDDEGNPKDNFLIGVVRQTLLVLILLLWMLLHLVVAMMVVIVSSLGRAVRWLGGWRTDLGMDYELVERTEKEKLWPPHSVCDDVEE</sequence>
<dbReference type="GeneID" id="28815570"/>
<name>A0A194WXS8_MOLSC</name>
<evidence type="ECO:0008006" key="4">
    <source>
        <dbReference type="Google" id="ProtNLM"/>
    </source>
</evidence>
<accession>A0A194WXS8</accession>
<feature type="transmembrane region" description="Helical" evidence="1">
    <location>
        <begin position="20"/>
        <end position="42"/>
    </location>
</feature>
<dbReference type="EMBL" id="KQ947424">
    <property type="protein sequence ID" value="KUJ12484.1"/>
    <property type="molecule type" value="Genomic_DNA"/>
</dbReference>
<reference evidence="2 3" key="1">
    <citation type="submission" date="2015-10" db="EMBL/GenBank/DDBJ databases">
        <title>Full genome of DAOMC 229536 Phialocephala scopiformis, a fungal endophyte of spruce producing the potent anti-insectan compound rugulosin.</title>
        <authorList>
            <consortium name="DOE Joint Genome Institute"/>
            <person name="Walker A.K."/>
            <person name="Frasz S.L."/>
            <person name="Seifert K.A."/>
            <person name="Miller J.D."/>
            <person name="Mondo S.J."/>
            <person name="Labutti K."/>
            <person name="Lipzen A."/>
            <person name="Dockter R."/>
            <person name="Kennedy M."/>
            <person name="Grigoriev I.V."/>
            <person name="Spatafora J.W."/>
        </authorList>
    </citation>
    <scope>NUCLEOTIDE SEQUENCE [LARGE SCALE GENOMIC DNA]</scope>
    <source>
        <strain evidence="2 3">CBS 120377</strain>
    </source>
</reference>
<evidence type="ECO:0000313" key="2">
    <source>
        <dbReference type="EMBL" id="KUJ12484.1"/>
    </source>
</evidence>
<gene>
    <name evidence="2" type="ORF">LY89DRAFT_208487</name>
</gene>
<proteinExistence type="predicted"/>
<keyword evidence="3" id="KW-1185">Reference proteome</keyword>
<keyword evidence="1" id="KW-1133">Transmembrane helix</keyword>
<dbReference type="KEGG" id="psco:LY89DRAFT_208487"/>
<protein>
    <recommendedName>
        <fullName evidence="4">Transmembrane protein</fullName>
    </recommendedName>
</protein>
<evidence type="ECO:0000256" key="1">
    <source>
        <dbReference type="SAM" id="Phobius"/>
    </source>
</evidence>
<keyword evidence="1" id="KW-0472">Membrane</keyword>
<dbReference type="AlphaFoldDB" id="A0A194WXS8"/>